<dbReference type="Proteomes" id="UP001165962">
    <property type="component" value="Unassembled WGS sequence"/>
</dbReference>
<evidence type="ECO:0000259" key="4">
    <source>
        <dbReference type="PROSITE" id="PS50987"/>
    </source>
</evidence>
<proteinExistence type="predicted"/>
<dbReference type="SUPFAM" id="SSF46785">
    <property type="entry name" value="Winged helix' DNA-binding domain"/>
    <property type="match status" value="1"/>
</dbReference>
<dbReference type="PANTHER" id="PTHR33154">
    <property type="entry name" value="TRANSCRIPTIONAL REGULATOR, ARSR FAMILY"/>
    <property type="match status" value="1"/>
</dbReference>
<keyword evidence="2" id="KW-0238">DNA-binding</keyword>
<evidence type="ECO:0000256" key="3">
    <source>
        <dbReference type="ARBA" id="ARBA00023163"/>
    </source>
</evidence>
<dbReference type="Gene3D" id="1.10.10.10">
    <property type="entry name" value="Winged helix-like DNA-binding domain superfamily/Winged helix DNA-binding domain"/>
    <property type="match status" value="1"/>
</dbReference>
<reference evidence="5" key="1">
    <citation type="submission" date="2020-03" db="EMBL/GenBank/DDBJ databases">
        <title>Draft sequencing of Paenibacilllus sp. S3N08.</title>
        <authorList>
            <person name="Kim D.-U."/>
        </authorList>
    </citation>
    <scope>NUCLEOTIDE SEQUENCE</scope>
    <source>
        <strain evidence="5">S3N08</strain>
    </source>
</reference>
<evidence type="ECO:0000313" key="5">
    <source>
        <dbReference type="EMBL" id="NHN34440.1"/>
    </source>
</evidence>
<dbReference type="InterPro" id="IPR036390">
    <property type="entry name" value="WH_DNA-bd_sf"/>
</dbReference>
<dbReference type="Pfam" id="PF01022">
    <property type="entry name" value="HTH_5"/>
    <property type="match status" value="1"/>
</dbReference>
<comment type="caution">
    <text evidence="5">The sequence shown here is derived from an EMBL/GenBank/DDBJ whole genome shotgun (WGS) entry which is preliminary data.</text>
</comment>
<dbReference type="InterPro" id="IPR036388">
    <property type="entry name" value="WH-like_DNA-bd_sf"/>
</dbReference>
<dbReference type="PANTHER" id="PTHR33154:SF33">
    <property type="entry name" value="TRANSCRIPTIONAL REPRESSOR SDPR"/>
    <property type="match status" value="1"/>
</dbReference>
<evidence type="ECO:0000313" key="6">
    <source>
        <dbReference type="Proteomes" id="UP001165962"/>
    </source>
</evidence>
<dbReference type="SMART" id="SM00418">
    <property type="entry name" value="HTH_ARSR"/>
    <property type="match status" value="1"/>
</dbReference>
<dbReference type="EMBL" id="JAAOIW010000019">
    <property type="protein sequence ID" value="NHN34440.1"/>
    <property type="molecule type" value="Genomic_DNA"/>
</dbReference>
<dbReference type="PROSITE" id="PS50987">
    <property type="entry name" value="HTH_ARSR_2"/>
    <property type="match status" value="1"/>
</dbReference>
<dbReference type="CDD" id="cd00090">
    <property type="entry name" value="HTH_ARSR"/>
    <property type="match status" value="1"/>
</dbReference>
<gene>
    <name evidence="5" type="ORF">G9U52_32115</name>
</gene>
<keyword evidence="1" id="KW-0805">Transcription regulation</keyword>
<dbReference type="RefSeq" id="WP_166155388.1">
    <property type="nucleotide sequence ID" value="NZ_JAAOIW010000019.1"/>
</dbReference>
<dbReference type="InterPro" id="IPR051081">
    <property type="entry name" value="HTH_MetalResp_TranReg"/>
</dbReference>
<keyword evidence="3" id="KW-0804">Transcription</keyword>
<name>A0ABX0JKK6_9BACL</name>
<protein>
    <submittedName>
        <fullName evidence="5">Winged helix-turn-helix transcriptional regulator</fullName>
    </submittedName>
</protein>
<accession>A0ABX0JKK6</accession>
<keyword evidence="6" id="KW-1185">Reference proteome</keyword>
<evidence type="ECO:0000256" key="1">
    <source>
        <dbReference type="ARBA" id="ARBA00023015"/>
    </source>
</evidence>
<dbReference type="NCBIfam" id="NF033788">
    <property type="entry name" value="HTH_metalloreg"/>
    <property type="match status" value="1"/>
</dbReference>
<dbReference type="PRINTS" id="PR00778">
    <property type="entry name" value="HTHARSR"/>
</dbReference>
<dbReference type="InterPro" id="IPR011991">
    <property type="entry name" value="ArsR-like_HTH"/>
</dbReference>
<organism evidence="5 6">
    <name type="scientific">Paenibacillus agricola</name>
    <dbReference type="NCBI Taxonomy" id="2716264"/>
    <lineage>
        <taxon>Bacteria</taxon>
        <taxon>Bacillati</taxon>
        <taxon>Bacillota</taxon>
        <taxon>Bacilli</taxon>
        <taxon>Bacillales</taxon>
        <taxon>Paenibacillaceae</taxon>
        <taxon>Paenibacillus</taxon>
    </lineage>
</organism>
<evidence type="ECO:0000256" key="2">
    <source>
        <dbReference type="ARBA" id="ARBA00023125"/>
    </source>
</evidence>
<sequence length="124" mass="14164">MDNSQLDQTKESELLKNKKALINEIRQATDIFKALADPVRQEILLMFMIAKRMNVAQIVEQSPLSRPAISHHLKILKQAGILSSTKERTEVYYSLTIENSVVEQLKKIVRVAEDILNDPAKSYE</sequence>
<feature type="domain" description="HTH arsR-type" evidence="4">
    <location>
        <begin position="22"/>
        <end position="116"/>
    </location>
</feature>
<dbReference type="InterPro" id="IPR001845">
    <property type="entry name" value="HTH_ArsR_DNA-bd_dom"/>
</dbReference>